<protein>
    <submittedName>
        <fullName evidence="1">Uncharacterized protein</fullName>
    </submittedName>
</protein>
<gene>
    <name evidence="1" type="ORF">VNO77_13685</name>
</gene>
<evidence type="ECO:0000313" key="2">
    <source>
        <dbReference type="Proteomes" id="UP001367508"/>
    </source>
</evidence>
<dbReference type="AlphaFoldDB" id="A0AAN9LY17"/>
<reference evidence="1 2" key="1">
    <citation type="submission" date="2024-01" db="EMBL/GenBank/DDBJ databases">
        <title>The genomes of 5 underutilized Papilionoideae crops provide insights into root nodulation and disease resistanc.</title>
        <authorList>
            <person name="Jiang F."/>
        </authorList>
    </citation>
    <scope>NUCLEOTIDE SEQUENCE [LARGE SCALE GENOMIC DNA]</scope>
    <source>
        <strain evidence="1">LVBAO_FW01</strain>
        <tissue evidence="1">Leaves</tissue>
    </source>
</reference>
<comment type="caution">
    <text evidence="1">The sequence shown here is derived from an EMBL/GenBank/DDBJ whole genome shotgun (WGS) entry which is preliminary data.</text>
</comment>
<dbReference type="Proteomes" id="UP001367508">
    <property type="component" value="Unassembled WGS sequence"/>
</dbReference>
<accession>A0AAN9LY17</accession>
<dbReference type="EMBL" id="JAYMYQ010000003">
    <property type="protein sequence ID" value="KAK7344262.1"/>
    <property type="molecule type" value="Genomic_DNA"/>
</dbReference>
<organism evidence="1 2">
    <name type="scientific">Canavalia gladiata</name>
    <name type="common">Sword bean</name>
    <name type="synonym">Dolichos gladiatus</name>
    <dbReference type="NCBI Taxonomy" id="3824"/>
    <lineage>
        <taxon>Eukaryota</taxon>
        <taxon>Viridiplantae</taxon>
        <taxon>Streptophyta</taxon>
        <taxon>Embryophyta</taxon>
        <taxon>Tracheophyta</taxon>
        <taxon>Spermatophyta</taxon>
        <taxon>Magnoliopsida</taxon>
        <taxon>eudicotyledons</taxon>
        <taxon>Gunneridae</taxon>
        <taxon>Pentapetalae</taxon>
        <taxon>rosids</taxon>
        <taxon>fabids</taxon>
        <taxon>Fabales</taxon>
        <taxon>Fabaceae</taxon>
        <taxon>Papilionoideae</taxon>
        <taxon>50 kb inversion clade</taxon>
        <taxon>NPAAA clade</taxon>
        <taxon>indigoferoid/millettioid clade</taxon>
        <taxon>Phaseoleae</taxon>
        <taxon>Canavalia</taxon>
    </lineage>
</organism>
<sequence>MFSFVIFPLLYVIDWSQLQLRLWVFLANAKCYCLFFIIIVTRNDGVFLLPPLVSFLSVKFAPNFNYSLRYLGPGTFCSTSVWYALFSTENIKLQLFCILNYM</sequence>
<evidence type="ECO:0000313" key="1">
    <source>
        <dbReference type="EMBL" id="KAK7344262.1"/>
    </source>
</evidence>
<keyword evidence="2" id="KW-1185">Reference proteome</keyword>
<name>A0AAN9LY17_CANGL</name>
<proteinExistence type="predicted"/>